<dbReference type="SUPFAM" id="SSF48498">
    <property type="entry name" value="Tetracyclin repressor-like, C-terminal domain"/>
    <property type="match status" value="1"/>
</dbReference>
<dbReference type="InterPro" id="IPR036271">
    <property type="entry name" value="Tet_transcr_reg_TetR-rel_C_sf"/>
</dbReference>
<dbReference type="RefSeq" id="WP_208325867.1">
    <property type="nucleotide sequence ID" value="NZ_FOWW01000014.1"/>
</dbReference>
<evidence type="ECO:0000313" key="6">
    <source>
        <dbReference type="Proteomes" id="UP000198727"/>
    </source>
</evidence>
<organism evidence="5 6">
    <name type="scientific">Amycolatopsis arida</name>
    <dbReference type="NCBI Taxonomy" id="587909"/>
    <lineage>
        <taxon>Bacteria</taxon>
        <taxon>Bacillati</taxon>
        <taxon>Actinomycetota</taxon>
        <taxon>Actinomycetes</taxon>
        <taxon>Pseudonocardiales</taxon>
        <taxon>Pseudonocardiaceae</taxon>
        <taxon>Amycolatopsis</taxon>
    </lineage>
</organism>
<dbReference type="GO" id="GO:0045892">
    <property type="term" value="P:negative regulation of DNA-templated transcription"/>
    <property type="evidence" value="ECO:0007669"/>
    <property type="project" value="InterPro"/>
</dbReference>
<keyword evidence="3" id="KW-0804">Transcription</keyword>
<sequence length="164" mass="17280">MLDLALDHVFGEVEIPAASGDWRADATELVGRWRGTLLRHPWSGALLGRPLLGPNVLARSEFLHATLAAAGLAEPRLAAAAYAVSNYVIGSVLMQLSARAGDERREATAIRRHLADHRDRYPTLAAHGPLVGTDWDASFTLGLDCLLDGIQARGGRGGGGAPAG</sequence>
<proteinExistence type="predicted"/>
<feature type="domain" description="Tetracycline repressor TetR C-terminal" evidence="4">
    <location>
        <begin position="19"/>
        <end position="152"/>
    </location>
</feature>
<dbReference type="Gene3D" id="1.10.357.10">
    <property type="entry name" value="Tetracycline Repressor, domain 2"/>
    <property type="match status" value="1"/>
</dbReference>
<keyword evidence="6" id="KW-1185">Reference proteome</keyword>
<dbReference type="GO" id="GO:0046677">
    <property type="term" value="P:response to antibiotic"/>
    <property type="evidence" value="ECO:0007669"/>
    <property type="project" value="InterPro"/>
</dbReference>
<dbReference type="InterPro" id="IPR004111">
    <property type="entry name" value="Repressor_TetR_C"/>
</dbReference>
<evidence type="ECO:0000259" key="4">
    <source>
        <dbReference type="Pfam" id="PF02909"/>
    </source>
</evidence>
<dbReference type="EMBL" id="FOWW01000014">
    <property type="protein sequence ID" value="SFQ71998.1"/>
    <property type="molecule type" value="Genomic_DNA"/>
</dbReference>
<evidence type="ECO:0000256" key="3">
    <source>
        <dbReference type="ARBA" id="ARBA00023163"/>
    </source>
</evidence>
<keyword evidence="1" id="KW-0678">Repressor</keyword>
<dbReference type="STRING" id="587909.SAMN05421810_11493"/>
<dbReference type="Pfam" id="PF02909">
    <property type="entry name" value="TetR_C_1"/>
    <property type="match status" value="1"/>
</dbReference>
<name>A0A1I6ATI2_9PSEU</name>
<keyword evidence="2" id="KW-0805">Transcription regulation</keyword>
<accession>A0A1I6ATI2</accession>
<dbReference type="InterPro" id="IPR003012">
    <property type="entry name" value="Tet_transcr_reg_TetR"/>
</dbReference>
<dbReference type="Proteomes" id="UP000198727">
    <property type="component" value="Unassembled WGS sequence"/>
</dbReference>
<protein>
    <submittedName>
        <fullName evidence="5">Tetracyclin repressor, C-terminal all-alpha domain</fullName>
    </submittedName>
</protein>
<reference evidence="6" key="1">
    <citation type="submission" date="2016-10" db="EMBL/GenBank/DDBJ databases">
        <authorList>
            <person name="Varghese N."/>
            <person name="Submissions S."/>
        </authorList>
    </citation>
    <scope>NUCLEOTIDE SEQUENCE [LARGE SCALE GENOMIC DNA]</scope>
    <source>
        <strain evidence="6">CGMCC 4.5579</strain>
    </source>
</reference>
<evidence type="ECO:0000256" key="2">
    <source>
        <dbReference type="ARBA" id="ARBA00023015"/>
    </source>
</evidence>
<evidence type="ECO:0000256" key="1">
    <source>
        <dbReference type="ARBA" id="ARBA00022491"/>
    </source>
</evidence>
<dbReference type="PRINTS" id="PR00400">
    <property type="entry name" value="TETREPRESSOR"/>
</dbReference>
<dbReference type="AlphaFoldDB" id="A0A1I6ATI2"/>
<evidence type="ECO:0000313" key="5">
    <source>
        <dbReference type="EMBL" id="SFQ71998.1"/>
    </source>
</evidence>
<gene>
    <name evidence="5" type="ORF">SAMN05421810_11493</name>
</gene>